<keyword evidence="1" id="KW-0732">Signal</keyword>
<sequence>MRPSRVYVRGLPLPALLLELLAAGGWPPSGDAALSTVMPWFEDPVDFLTTPGPRAVNH</sequence>
<reference evidence="2 3" key="1">
    <citation type="submission" date="2016-10" db="EMBL/GenBank/DDBJ databases">
        <authorList>
            <person name="de Groot N.N."/>
        </authorList>
    </citation>
    <scope>NUCLEOTIDE SEQUENCE [LARGE SCALE GENOMIC DNA]</scope>
    <source>
        <strain evidence="2 3">CGMCC 4.7037</strain>
    </source>
</reference>
<keyword evidence="3" id="KW-1185">Reference proteome</keyword>
<name>A0A1H6ESW4_9ACTN</name>
<feature type="chain" id="PRO_5039565894" evidence="1">
    <location>
        <begin position="23"/>
        <end position="58"/>
    </location>
</feature>
<evidence type="ECO:0000313" key="2">
    <source>
        <dbReference type="EMBL" id="SEH00950.1"/>
    </source>
</evidence>
<dbReference type="Proteomes" id="UP000236732">
    <property type="component" value="Unassembled WGS sequence"/>
</dbReference>
<gene>
    <name evidence="2" type="ORF">SAMN05444920_118139</name>
</gene>
<protein>
    <submittedName>
        <fullName evidence="2">Uncharacterized protein</fullName>
    </submittedName>
</protein>
<organism evidence="2 3">
    <name type="scientific">Nonomuraea solani</name>
    <dbReference type="NCBI Taxonomy" id="1144553"/>
    <lineage>
        <taxon>Bacteria</taxon>
        <taxon>Bacillati</taxon>
        <taxon>Actinomycetota</taxon>
        <taxon>Actinomycetes</taxon>
        <taxon>Streptosporangiales</taxon>
        <taxon>Streptosporangiaceae</taxon>
        <taxon>Nonomuraea</taxon>
    </lineage>
</organism>
<evidence type="ECO:0000256" key="1">
    <source>
        <dbReference type="SAM" id="SignalP"/>
    </source>
</evidence>
<accession>A0A1H6ESW4</accession>
<evidence type="ECO:0000313" key="3">
    <source>
        <dbReference type="Proteomes" id="UP000236732"/>
    </source>
</evidence>
<proteinExistence type="predicted"/>
<feature type="signal peptide" evidence="1">
    <location>
        <begin position="1"/>
        <end position="22"/>
    </location>
</feature>
<dbReference type="EMBL" id="FNVT01000018">
    <property type="protein sequence ID" value="SEH00950.1"/>
    <property type="molecule type" value="Genomic_DNA"/>
</dbReference>
<dbReference type="AlphaFoldDB" id="A0A1H6ESW4"/>